<accession>A0A9P1BUL2</accession>
<proteinExistence type="predicted"/>
<sequence>MEDYCGDLVEEMENWLSSDDFDRAWRECYDRACKGSTGRSDRNISETLLLQTAASLHNHLPLGALERMIPAPDAEFVRGALEAVGVEDPRRAGLQDLEHFEAALVVVYTHLAHCASLLESEMPGQECSVNFKAKIIIFDLETKKTFSKTVFPGRKASTVSAMHFQQQQDRCCADFESSFTCAKHPDTSKFAVCTKQDSIK</sequence>
<evidence type="ECO:0000313" key="2">
    <source>
        <dbReference type="EMBL" id="CAL4767082.1"/>
    </source>
</evidence>
<comment type="caution">
    <text evidence="1">The sequence shown here is derived from an EMBL/GenBank/DDBJ whole genome shotgun (WGS) entry which is preliminary data.</text>
</comment>
<evidence type="ECO:0000313" key="1">
    <source>
        <dbReference type="EMBL" id="CAI3979770.1"/>
    </source>
</evidence>
<dbReference type="EMBL" id="CAMXCT030000513">
    <property type="protein sequence ID" value="CAL4767082.1"/>
    <property type="molecule type" value="Genomic_DNA"/>
</dbReference>
<dbReference type="Proteomes" id="UP001152797">
    <property type="component" value="Unassembled WGS sequence"/>
</dbReference>
<protein>
    <submittedName>
        <fullName evidence="1">Uncharacterized protein</fullName>
    </submittedName>
</protein>
<evidence type="ECO:0000313" key="3">
    <source>
        <dbReference type="Proteomes" id="UP001152797"/>
    </source>
</evidence>
<keyword evidence="3" id="KW-1185">Reference proteome</keyword>
<name>A0A9P1BUL2_9DINO</name>
<organism evidence="1">
    <name type="scientific">Cladocopium goreaui</name>
    <dbReference type="NCBI Taxonomy" id="2562237"/>
    <lineage>
        <taxon>Eukaryota</taxon>
        <taxon>Sar</taxon>
        <taxon>Alveolata</taxon>
        <taxon>Dinophyceae</taxon>
        <taxon>Suessiales</taxon>
        <taxon>Symbiodiniaceae</taxon>
        <taxon>Cladocopium</taxon>
    </lineage>
</organism>
<reference evidence="1" key="1">
    <citation type="submission" date="2022-10" db="EMBL/GenBank/DDBJ databases">
        <authorList>
            <person name="Chen Y."/>
            <person name="Dougan E. K."/>
            <person name="Chan C."/>
            <person name="Rhodes N."/>
            <person name="Thang M."/>
        </authorList>
    </citation>
    <scope>NUCLEOTIDE SEQUENCE</scope>
</reference>
<dbReference type="AlphaFoldDB" id="A0A9P1BUL2"/>
<dbReference type="EMBL" id="CAMXCT010000513">
    <property type="protein sequence ID" value="CAI3979770.1"/>
    <property type="molecule type" value="Genomic_DNA"/>
</dbReference>
<dbReference type="EMBL" id="CAMXCT020000513">
    <property type="protein sequence ID" value="CAL1133145.1"/>
    <property type="molecule type" value="Genomic_DNA"/>
</dbReference>
<reference evidence="2 3" key="2">
    <citation type="submission" date="2024-05" db="EMBL/GenBank/DDBJ databases">
        <authorList>
            <person name="Chen Y."/>
            <person name="Shah S."/>
            <person name="Dougan E. K."/>
            <person name="Thang M."/>
            <person name="Chan C."/>
        </authorList>
    </citation>
    <scope>NUCLEOTIDE SEQUENCE [LARGE SCALE GENOMIC DNA]</scope>
</reference>
<gene>
    <name evidence="1" type="ORF">C1SCF055_LOCUS7704</name>
</gene>